<feature type="compositionally biased region" description="Low complexity" evidence="2">
    <location>
        <begin position="101"/>
        <end position="110"/>
    </location>
</feature>
<organism evidence="3 4">
    <name type="scientific">Mycolicibacterium hodleri</name>
    <dbReference type="NCBI Taxonomy" id="49897"/>
    <lineage>
        <taxon>Bacteria</taxon>
        <taxon>Bacillati</taxon>
        <taxon>Actinomycetota</taxon>
        <taxon>Actinomycetes</taxon>
        <taxon>Mycobacteriales</taxon>
        <taxon>Mycobacteriaceae</taxon>
        <taxon>Mycolicibacterium</taxon>
    </lineage>
</organism>
<protein>
    <submittedName>
        <fullName evidence="3">WXG100 family type VII secretion target</fullName>
    </submittedName>
</protein>
<feature type="compositionally biased region" description="Gly residues" evidence="2">
    <location>
        <begin position="130"/>
        <end position="147"/>
    </location>
</feature>
<dbReference type="NCBIfam" id="TIGR03930">
    <property type="entry name" value="WXG100_ESAT6"/>
    <property type="match status" value="1"/>
</dbReference>
<name>A0A544W5U1_9MYCO</name>
<dbReference type="RefSeq" id="WP_142551073.1">
    <property type="nucleotide sequence ID" value="NZ_VIFX01000005.1"/>
</dbReference>
<evidence type="ECO:0000256" key="1">
    <source>
        <dbReference type="SAM" id="Coils"/>
    </source>
</evidence>
<dbReference type="EMBL" id="VIFX01000005">
    <property type="protein sequence ID" value="TQR87614.1"/>
    <property type="molecule type" value="Genomic_DNA"/>
</dbReference>
<keyword evidence="1" id="KW-0175">Coiled coil</keyword>
<feature type="compositionally biased region" description="Low complexity" evidence="2">
    <location>
        <begin position="209"/>
        <end position="220"/>
    </location>
</feature>
<feature type="compositionally biased region" description="Basic and acidic residues" evidence="2">
    <location>
        <begin position="225"/>
        <end position="246"/>
    </location>
</feature>
<dbReference type="Gene3D" id="1.10.287.1060">
    <property type="entry name" value="ESAT-6-like"/>
    <property type="match status" value="1"/>
</dbReference>
<feature type="compositionally biased region" description="Basic and acidic residues" evidence="2">
    <location>
        <begin position="198"/>
        <end position="208"/>
    </location>
</feature>
<dbReference type="InterPro" id="IPR036689">
    <property type="entry name" value="ESAT-6-like_sf"/>
</dbReference>
<evidence type="ECO:0000313" key="4">
    <source>
        <dbReference type="Proteomes" id="UP000315759"/>
    </source>
</evidence>
<accession>A0A544W5U1</accession>
<proteinExistence type="predicted"/>
<reference evidence="3 4" key="1">
    <citation type="submission" date="2018-10" db="EMBL/GenBank/DDBJ databases">
        <title>Draft genome of Mycobacterium hodleri strain B.</title>
        <authorList>
            <person name="Amande T.J."/>
            <person name="Mcgenity T.J."/>
        </authorList>
    </citation>
    <scope>NUCLEOTIDE SEQUENCE [LARGE SCALE GENOMIC DNA]</scope>
    <source>
        <strain evidence="3 4">B</strain>
    </source>
</reference>
<feature type="compositionally biased region" description="Polar residues" evidence="2">
    <location>
        <begin position="148"/>
        <end position="160"/>
    </location>
</feature>
<gene>
    <name evidence="3" type="ORF">D8S82_05290</name>
</gene>
<dbReference type="AlphaFoldDB" id="A0A544W5U1"/>
<dbReference type="Pfam" id="PF06013">
    <property type="entry name" value="WXG100"/>
    <property type="match status" value="1"/>
</dbReference>
<feature type="compositionally biased region" description="Low complexity" evidence="2">
    <location>
        <begin position="161"/>
        <end position="196"/>
    </location>
</feature>
<feature type="compositionally biased region" description="Basic and acidic residues" evidence="2">
    <location>
        <begin position="262"/>
        <end position="279"/>
    </location>
</feature>
<evidence type="ECO:0000256" key="2">
    <source>
        <dbReference type="SAM" id="MobiDB-lite"/>
    </source>
</evidence>
<comment type="caution">
    <text evidence="3">The sequence shown here is derived from an EMBL/GenBank/DDBJ whole genome shotgun (WGS) entry which is preliminary data.</text>
</comment>
<evidence type="ECO:0000313" key="3">
    <source>
        <dbReference type="EMBL" id="TQR87614.1"/>
    </source>
</evidence>
<dbReference type="InterPro" id="IPR010310">
    <property type="entry name" value="T7SS_ESAT-6-like"/>
</dbReference>
<dbReference type="SUPFAM" id="SSF140453">
    <property type="entry name" value="EsxAB dimer-like"/>
    <property type="match status" value="1"/>
</dbReference>
<keyword evidence="4" id="KW-1185">Reference proteome</keyword>
<feature type="region of interest" description="Disordered" evidence="2">
    <location>
        <begin position="96"/>
        <end position="279"/>
    </location>
</feature>
<sequence length="279" mass="27819">MGQSVELVESELHAASARLESAAQRLKDGLASVNDETTQLLGSGWKGGAASAYGPAWDGWHEGAEQVVQALQRMSELLSIAGKEYAKTDQAGADALGSTVQTSGGATDSGASGGSGAPSPQSPPDLALGGPSGTSGTSGGSVGGQSGDIGQQAMSSVSQLGQAAAGMAQQSGQAVAGLAQQAAQLAMGLAQQAGQAHGTEDAQTDKADAPATDAPAAQGAEDGDEDKKDEEHEREEAEKRDRERDGAAAPSGERSTGTAPVDRGDVTPTPKDKAIKRTL</sequence>
<feature type="coiled-coil region" evidence="1">
    <location>
        <begin position="5"/>
        <end position="36"/>
    </location>
</feature>
<dbReference type="Proteomes" id="UP000315759">
    <property type="component" value="Unassembled WGS sequence"/>
</dbReference>